<dbReference type="Gene3D" id="3.30.420.10">
    <property type="entry name" value="Ribonuclease H-like superfamily/Ribonuclease H"/>
    <property type="match status" value="1"/>
</dbReference>
<protein>
    <submittedName>
        <fullName evidence="1">DDE 3 domain-containing protein</fullName>
    </submittedName>
</protein>
<sequence>MNISKEECQSKNDSAKFAEKSINVDSVAEMPSPVKRNRKGQFVGSGQKRDIVNLYKTKKHQQPDMKYKEIIATISREIGIGKRTVITAISEYKNTGQVKSPCKTKIRAIINDKIDDFDKNAIRQKIHGFWFRGEIPTLKKMVTAINEDPYIPSLSRSSLQRILKELNFEYTKRNRNSALTERGDLVVWRQKYIEDIGQYRSEGRTIYFLDETWVNAGECNNKVWIDISVKSHRDAFLKGLTTGPKNPSGKGKRLIVVHIGSADGFVEGGLLCFEFKKNTADYHDEMNDNASYHSVKKDPVPTAAWKKDDIINWLKSKDIVSDKPMVKIRLLDKVNEIKPLYNKYIIDEEALKTNRHVLRLPPYHCELNPIELAWSVVKNHVKQNNTTFKLNDVKKLLIEGVQKVTSDKWANFVSHTIKEEDKMYEIDFITENMLENEESHIMTITGDTSSDFSDE</sequence>
<keyword evidence="2" id="KW-1185">Reference proteome</keyword>
<dbReference type="EMBL" id="VUJU01006617">
    <property type="protein sequence ID" value="KAF0748073.1"/>
    <property type="molecule type" value="Genomic_DNA"/>
</dbReference>
<dbReference type="OrthoDB" id="6601792at2759"/>
<evidence type="ECO:0000313" key="1">
    <source>
        <dbReference type="EMBL" id="KAF0748073.1"/>
    </source>
</evidence>
<dbReference type="GO" id="GO:0003676">
    <property type="term" value="F:nucleic acid binding"/>
    <property type="evidence" value="ECO:0007669"/>
    <property type="project" value="InterPro"/>
</dbReference>
<name>A0A6G0Y2C8_APHCR</name>
<reference evidence="1 2" key="1">
    <citation type="submission" date="2019-08" db="EMBL/GenBank/DDBJ databases">
        <title>Whole genome of Aphis craccivora.</title>
        <authorList>
            <person name="Voronova N.V."/>
            <person name="Shulinski R.S."/>
            <person name="Bandarenka Y.V."/>
            <person name="Zhorov D.G."/>
            <person name="Warner D."/>
        </authorList>
    </citation>
    <scope>NUCLEOTIDE SEQUENCE [LARGE SCALE GENOMIC DNA]</scope>
    <source>
        <strain evidence="1">180601</strain>
        <tissue evidence="1">Whole Body</tissue>
    </source>
</reference>
<dbReference type="PANTHER" id="PTHR33939">
    <property type="entry name" value="PROTEIN CBG22215"/>
    <property type="match status" value="1"/>
</dbReference>
<organism evidence="1 2">
    <name type="scientific">Aphis craccivora</name>
    <name type="common">Cowpea aphid</name>
    <dbReference type="NCBI Taxonomy" id="307492"/>
    <lineage>
        <taxon>Eukaryota</taxon>
        <taxon>Metazoa</taxon>
        <taxon>Ecdysozoa</taxon>
        <taxon>Arthropoda</taxon>
        <taxon>Hexapoda</taxon>
        <taxon>Insecta</taxon>
        <taxon>Pterygota</taxon>
        <taxon>Neoptera</taxon>
        <taxon>Paraneoptera</taxon>
        <taxon>Hemiptera</taxon>
        <taxon>Sternorrhyncha</taxon>
        <taxon>Aphidomorpha</taxon>
        <taxon>Aphidoidea</taxon>
        <taxon>Aphididae</taxon>
        <taxon>Aphidini</taxon>
        <taxon>Aphis</taxon>
        <taxon>Aphis</taxon>
    </lineage>
</organism>
<dbReference type="InterPro" id="IPR036397">
    <property type="entry name" value="RNaseH_sf"/>
</dbReference>
<evidence type="ECO:0000313" key="2">
    <source>
        <dbReference type="Proteomes" id="UP000478052"/>
    </source>
</evidence>
<dbReference type="PANTHER" id="PTHR33939:SF1">
    <property type="entry name" value="DUF4371 DOMAIN-CONTAINING PROTEIN"/>
    <property type="match status" value="1"/>
</dbReference>
<dbReference type="AlphaFoldDB" id="A0A6G0Y2C8"/>
<dbReference type="Proteomes" id="UP000478052">
    <property type="component" value="Unassembled WGS sequence"/>
</dbReference>
<comment type="caution">
    <text evidence="1">The sequence shown here is derived from an EMBL/GenBank/DDBJ whole genome shotgun (WGS) entry which is preliminary data.</text>
</comment>
<accession>A0A6G0Y2C8</accession>
<gene>
    <name evidence="1" type="ORF">FWK35_00019027</name>
</gene>
<proteinExistence type="predicted"/>